<evidence type="ECO:0000259" key="7">
    <source>
        <dbReference type="Pfam" id="PF00892"/>
    </source>
</evidence>
<dbReference type="PANTHER" id="PTHR32322:SF2">
    <property type="entry name" value="EAMA DOMAIN-CONTAINING PROTEIN"/>
    <property type="match status" value="1"/>
</dbReference>
<dbReference type="InterPro" id="IPR000620">
    <property type="entry name" value="EamA_dom"/>
</dbReference>
<dbReference type="RefSeq" id="WP_307110773.1">
    <property type="nucleotide sequence ID" value="NZ_JAURUE010000001.1"/>
</dbReference>
<organism evidence="8 9">
    <name type="scientific">Streptomyces demainii</name>
    <dbReference type="NCBI Taxonomy" id="588122"/>
    <lineage>
        <taxon>Bacteria</taxon>
        <taxon>Bacillati</taxon>
        <taxon>Actinomycetota</taxon>
        <taxon>Actinomycetes</taxon>
        <taxon>Kitasatosporales</taxon>
        <taxon>Streptomycetaceae</taxon>
        <taxon>Streptomyces</taxon>
    </lineage>
</organism>
<evidence type="ECO:0000313" key="9">
    <source>
        <dbReference type="Proteomes" id="UP001234880"/>
    </source>
</evidence>
<dbReference type="SUPFAM" id="SSF103481">
    <property type="entry name" value="Multidrug resistance efflux transporter EmrE"/>
    <property type="match status" value="2"/>
</dbReference>
<evidence type="ECO:0000256" key="6">
    <source>
        <dbReference type="SAM" id="Phobius"/>
    </source>
</evidence>
<evidence type="ECO:0000256" key="5">
    <source>
        <dbReference type="ARBA" id="ARBA00023136"/>
    </source>
</evidence>
<feature type="transmembrane region" description="Helical" evidence="6">
    <location>
        <begin position="94"/>
        <end position="114"/>
    </location>
</feature>
<feature type="transmembrane region" description="Helical" evidence="6">
    <location>
        <begin position="210"/>
        <end position="234"/>
    </location>
</feature>
<dbReference type="InterPro" id="IPR037185">
    <property type="entry name" value="EmrE-like"/>
</dbReference>
<name>A0ABT9KV35_9ACTN</name>
<evidence type="ECO:0000256" key="4">
    <source>
        <dbReference type="ARBA" id="ARBA00022989"/>
    </source>
</evidence>
<feature type="transmembrane region" description="Helical" evidence="6">
    <location>
        <begin position="241"/>
        <end position="262"/>
    </location>
</feature>
<feature type="transmembrane region" description="Helical" evidence="6">
    <location>
        <begin position="121"/>
        <end position="139"/>
    </location>
</feature>
<evidence type="ECO:0000313" key="8">
    <source>
        <dbReference type="EMBL" id="MDP9611347.1"/>
    </source>
</evidence>
<feature type="transmembrane region" description="Helical" evidence="6">
    <location>
        <begin position="38"/>
        <end position="55"/>
    </location>
</feature>
<reference evidence="8 9" key="1">
    <citation type="submission" date="2023-07" db="EMBL/GenBank/DDBJ databases">
        <title>Sequencing the genomes of 1000 actinobacteria strains.</title>
        <authorList>
            <person name="Klenk H.-P."/>
        </authorList>
    </citation>
    <scope>NUCLEOTIDE SEQUENCE [LARGE SCALE GENOMIC DNA]</scope>
    <source>
        <strain evidence="8 9">DSM 41600</strain>
    </source>
</reference>
<gene>
    <name evidence="8" type="ORF">JOF35_003624</name>
</gene>
<feature type="transmembrane region" description="Helical" evidence="6">
    <location>
        <begin position="7"/>
        <end position="26"/>
    </location>
</feature>
<protein>
    <submittedName>
        <fullName evidence="8">Drug/metabolite transporter (DMT)-like permease</fullName>
    </submittedName>
</protein>
<keyword evidence="3 6" id="KW-0812">Transmembrane</keyword>
<feature type="transmembrane region" description="Helical" evidence="6">
    <location>
        <begin position="151"/>
        <end position="170"/>
    </location>
</feature>
<feature type="domain" description="EamA" evidence="7">
    <location>
        <begin position="6"/>
        <end position="138"/>
    </location>
</feature>
<dbReference type="InterPro" id="IPR050638">
    <property type="entry name" value="AA-Vitamin_Transporters"/>
</dbReference>
<keyword evidence="9" id="KW-1185">Reference proteome</keyword>
<accession>A0ABT9KV35</accession>
<proteinExistence type="inferred from homology"/>
<dbReference type="Proteomes" id="UP001234880">
    <property type="component" value="Unassembled WGS sequence"/>
</dbReference>
<feature type="domain" description="EamA" evidence="7">
    <location>
        <begin position="150"/>
        <end position="285"/>
    </location>
</feature>
<keyword evidence="4 6" id="KW-1133">Transmembrane helix</keyword>
<feature type="transmembrane region" description="Helical" evidence="6">
    <location>
        <begin position="67"/>
        <end position="88"/>
    </location>
</feature>
<sequence length="308" mass="32645">MKEQRSWVIYASLLVAFWGTWGALSNLPTQRYDYPDEMVYVIWALTMLIPAVFGLRREAFDRRPIAAWYGLIVGLTGAGGQLLLFQALSIGPAYLIFPITALSPAVTALMAIAFLRERVTALSVVGLVAALAALVFFNISDTSGDAGAGTWLVLAIGILIAWGVQAFFMKKAATVGVNDGTTFAYMTISGLLLIPVAFLMMGGFPTGFPWQAPALTAATQVLNAIGALFLVMALSRGKATVVAPSTNALYPVLTVVLSLVIYQTVPSTYAVVGIVLAIGGSTLMIYSDERNGEAPSSDLYAEPKGSST</sequence>
<evidence type="ECO:0000256" key="1">
    <source>
        <dbReference type="ARBA" id="ARBA00004141"/>
    </source>
</evidence>
<dbReference type="EMBL" id="JAURUE010000001">
    <property type="protein sequence ID" value="MDP9611347.1"/>
    <property type="molecule type" value="Genomic_DNA"/>
</dbReference>
<evidence type="ECO:0000256" key="3">
    <source>
        <dbReference type="ARBA" id="ARBA00022692"/>
    </source>
</evidence>
<dbReference type="Gene3D" id="1.10.3730.20">
    <property type="match status" value="1"/>
</dbReference>
<feature type="transmembrane region" description="Helical" evidence="6">
    <location>
        <begin position="268"/>
        <end position="286"/>
    </location>
</feature>
<keyword evidence="5 6" id="KW-0472">Membrane</keyword>
<evidence type="ECO:0000256" key="2">
    <source>
        <dbReference type="ARBA" id="ARBA00007362"/>
    </source>
</evidence>
<feature type="transmembrane region" description="Helical" evidence="6">
    <location>
        <begin position="182"/>
        <end position="204"/>
    </location>
</feature>
<comment type="caution">
    <text evidence="8">The sequence shown here is derived from an EMBL/GenBank/DDBJ whole genome shotgun (WGS) entry which is preliminary data.</text>
</comment>
<dbReference type="PANTHER" id="PTHR32322">
    <property type="entry name" value="INNER MEMBRANE TRANSPORTER"/>
    <property type="match status" value="1"/>
</dbReference>
<comment type="subcellular location">
    <subcellularLocation>
        <location evidence="1">Membrane</location>
        <topology evidence="1">Multi-pass membrane protein</topology>
    </subcellularLocation>
</comment>
<comment type="similarity">
    <text evidence="2">Belongs to the EamA transporter family.</text>
</comment>
<dbReference type="Pfam" id="PF00892">
    <property type="entry name" value="EamA"/>
    <property type="match status" value="2"/>
</dbReference>